<feature type="compositionally biased region" description="Basic and acidic residues" evidence="1">
    <location>
        <begin position="389"/>
        <end position="402"/>
    </location>
</feature>
<feature type="compositionally biased region" description="Low complexity" evidence="1">
    <location>
        <begin position="326"/>
        <end position="339"/>
    </location>
</feature>
<accession>A0A5M8PED6</accession>
<feature type="compositionally biased region" description="Polar residues" evidence="1">
    <location>
        <begin position="242"/>
        <end position="262"/>
    </location>
</feature>
<feature type="region of interest" description="Disordered" evidence="1">
    <location>
        <begin position="229"/>
        <end position="312"/>
    </location>
</feature>
<feature type="compositionally biased region" description="Polar residues" evidence="1">
    <location>
        <begin position="170"/>
        <end position="184"/>
    </location>
</feature>
<evidence type="ECO:0000313" key="3">
    <source>
        <dbReference type="Proteomes" id="UP000324767"/>
    </source>
</evidence>
<dbReference type="EMBL" id="VXIT01000016">
    <property type="protein sequence ID" value="KAA6407585.1"/>
    <property type="molecule type" value="Genomic_DNA"/>
</dbReference>
<dbReference type="Proteomes" id="UP000324767">
    <property type="component" value="Unassembled WGS sequence"/>
</dbReference>
<feature type="compositionally biased region" description="Basic and acidic residues" evidence="1">
    <location>
        <begin position="58"/>
        <end position="67"/>
    </location>
</feature>
<feature type="region of interest" description="Disordered" evidence="1">
    <location>
        <begin position="326"/>
        <end position="354"/>
    </location>
</feature>
<feature type="compositionally biased region" description="Low complexity" evidence="1">
    <location>
        <begin position="31"/>
        <end position="57"/>
    </location>
</feature>
<sequence>MASFKASNNIASDLDLDLDLLPSWSKKQPSRRSPTSTSTSTSTATSTSKPATSGAKPQDSKDPKDSKGSAALGARKPRPPQIQIVPITERQPRPSASVLLPDTTTVTADTATAPASPSLLEQTTAPIAIPTANPLHRRDPISRPTTPLTAREEKAGHQFPWHDTSPLRPTISQSLRPTYSFQRQSQRKPKEVSPQKQQLVSLRVQEDVNTGKLNVPSTAAARLHKEKVSSLYTPSSPLSPTMISSTLPSQSRHSNARRTVQPLQLPVLPRYHPSNYERATPSPSVSSNASRPSITYRSSARSPQPHQRQLSDAQYKLHQYQRDIITTATRQPRPARTPTNGPTKPVSPRLNPLGSPGPVTPMMLEEQTDYLLAGAESGGLSPGSFGEKGQTDFVERLVRAGKESGALARSGSNSPVSPAGGRG</sequence>
<feature type="region of interest" description="Disordered" evidence="1">
    <location>
        <begin position="374"/>
        <end position="423"/>
    </location>
</feature>
<feature type="region of interest" description="Disordered" evidence="1">
    <location>
        <begin position="24"/>
        <end position="198"/>
    </location>
</feature>
<evidence type="ECO:0000313" key="2">
    <source>
        <dbReference type="EMBL" id="KAA6407585.1"/>
    </source>
</evidence>
<proteinExistence type="predicted"/>
<comment type="caution">
    <text evidence="2">The sequence shown here is derived from an EMBL/GenBank/DDBJ whole genome shotgun (WGS) entry which is preliminary data.</text>
</comment>
<name>A0A5M8PED6_9LECA</name>
<protein>
    <submittedName>
        <fullName evidence="2">Uncharacterized protein</fullName>
    </submittedName>
</protein>
<feature type="compositionally biased region" description="Low complexity" evidence="1">
    <location>
        <begin position="281"/>
        <end position="293"/>
    </location>
</feature>
<organism evidence="2 3">
    <name type="scientific">Lasallia pustulata</name>
    <dbReference type="NCBI Taxonomy" id="136370"/>
    <lineage>
        <taxon>Eukaryota</taxon>
        <taxon>Fungi</taxon>
        <taxon>Dikarya</taxon>
        <taxon>Ascomycota</taxon>
        <taxon>Pezizomycotina</taxon>
        <taxon>Lecanoromycetes</taxon>
        <taxon>OSLEUM clade</taxon>
        <taxon>Umbilicariomycetidae</taxon>
        <taxon>Umbilicariales</taxon>
        <taxon>Umbilicariaceae</taxon>
        <taxon>Lasallia</taxon>
    </lineage>
</organism>
<feature type="compositionally biased region" description="Low complexity" evidence="1">
    <location>
        <begin position="98"/>
        <end position="115"/>
    </location>
</feature>
<evidence type="ECO:0000256" key="1">
    <source>
        <dbReference type="SAM" id="MobiDB-lite"/>
    </source>
</evidence>
<gene>
    <name evidence="2" type="ORF">FRX48_08423</name>
</gene>
<reference evidence="2 3" key="1">
    <citation type="submission" date="2019-09" db="EMBL/GenBank/DDBJ databases">
        <title>The hologenome of the rock-dwelling lichen Lasallia pustulata.</title>
        <authorList>
            <person name="Greshake Tzovaras B."/>
            <person name="Segers F."/>
            <person name="Bicker A."/>
            <person name="Dal Grande F."/>
            <person name="Otte J."/>
            <person name="Hankeln T."/>
            <person name="Schmitt I."/>
            <person name="Ebersberger I."/>
        </authorList>
    </citation>
    <scope>NUCLEOTIDE SEQUENCE [LARGE SCALE GENOMIC DNA]</scope>
    <source>
        <strain evidence="2">A1-1</strain>
    </source>
</reference>
<feature type="compositionally biased region" description="Polar residues" evidence="1">
    <location>
        <begin position="295"/>
        <end position="312"/>
    </location>
</feature>
<dbReference type="OrthoDB" id="5403157at2759"/>
<feature type="compositionally biased region" description="Low complexity" evidence="1">
    <location>
        <begin position="229"/>
        <end position="241"/>
    </location>
</feature>
<dbReference type="AlphaFoldDB" id="A0A5M8PED6"/>